<organism evidence="9 10">
    <name type="scientific">Eragrostis curvula</name>
    <name type="common">weeping love grass</name>
    <dbReference type="NCBI Taxonomy" id="38414"/>
    <lineage>
        <taxon>Eukaryota</taxon>
        <taxon>Viridiplantae</taxon>
        <taxon>Streptophyta</taxon>
        <taxon>Embryophyta</taxon>
        <taxon>Tracheophyta</taxon>
        <taxon>Spermatophyta</taxon>
        <taxon>Magnoliopsida</taxon>
        <taxon>Liliopsida</taxon>
        <taxon>Poales</taxon>
        <taxon>Poaceae</taxon>
        <taxon>PACMAD clade</taxon>
        <taxon>Chloridoideae</taxon>
        <taxon>Eragrostideae</taxon>
        <taxon>Eragrostidinae</taxon>
        <taxon>Eragrostis</taxon>
    </lineage>
</organism>
<protein>
    <submittedName>
        <fullName evidence="9">Uncharacterized protein</fullName>
    </submittedName>
</protein>
<feature type="coiled-coil region" evidence="6">
    <location>
        <begin position="168"/>
        <end position="195"/>
    </location>
</feature>
<dbReference type="InterPro" id="IPR001708">
    <property type="entry name" value="YidC/ALB3/OXA1/COX18"/>
</dbReference>
<evidence type="ECO:0000256" key="6">
    <source>
        <dbReference type="SAM" id="Coils"/>
    </source>
</evidence>
<evidence type="ECO:0000256" key="1">
    <source>
        <dbReference type="ARBA" id="ARBA00004141"/>
    </source>
</evidence>
<evidence type="ECO:0000313" key="10">
    <source>
        <dbReference type="Proteomes" id="UP000324897"/>
    </source>
</evidence>
<comment type="similarity">
    <text evidence="2">Belongs to the OXA1/ALB3/YidC (TC 2.A.9.2) family.</text>
</comment>
<dbReference type="Gramene" id="TVU13815">
    <property type="protein sequence ID" value="TVU13815"/>
    <property type="gene ID" value="EJB05_37244"/>
</dbReference>
<accession>A0A5J9TRC7</accession>
<keyword evidence="6" id="KW-0175">Coiled coil</keyword>
<evidence type="ECO:0000256" key="3">
    <source>
        <dbReference type="ARBA" id="ARBA00022692"/>
    </source>
</evidence>
<feature type="non-terminal residue" evidence="9">
    <location>
        <position position="1"/>
    </location>
</feature>
<feature type="compositionally biased region" description="Basic and acidic residues" evidence="7">
    <location>
        <begin position="359"/>
        <end position="373"/>
    </location>
</feature>
<comment type="caution">
    <text evidence="9">The sequence shown here is derived from an EMBL/GenBank/DDBJ whole genome shotgun (WGS) entry which is preliminary data.</text>
</comment>
<name>A0A5J9TRC7_9POAL</name>
<dbReference type="AlphaFoldDB" id="A0A5J9TRC7"/>
<evidence type="ECO:0000256" key="5">
    <source>
        <dbReference type="ARBA" id="ARBA00023136"/>
    </source>
</evidence>
<dbReference type="GO" id="GO:0005743">
    <property type="term" value="C:mitochondrial inner membrane"/>
    <property type="evidence" value="ECO:0007669"/>
    <property type="project" value="TreeGrafter"/>
</dbReference>
<sequence>MALAAAARSRRLSGHLFRRLHPALPHLLSPNCSGDDPSPPSPFPPPPRLRPPHFPLPHQSSGTAQTLNLFPFGVHLPGAGPFRRPFSSLPSYRGPDAADAAVAVAPASFPSEVAWAAEDSSLSVAAVQHLIDAVHSFTGLNWGLSIAISTVLLRSVLFTLSFFARKQANGMLKEISEARKLIESANDQKSKQEAVQRGLSVFMRLGLPASIMILTPYTFMALYFAISNMVEKLPSFKEGGAFWFTDLTTPDALCIFPAMTVLFLLFRLEFVLHYSRRPRSNESDFAKTICFLTFPLAACLPQAVCTYFVAWSFASLTHIIVLNQPGVKKLLHGDGTKQACSSSDGLKGPTAEDSPPPVEGHEQPHRPDQREAPNSRVDGVTDQSDKKSGKNS</sequence>
<feature type="compositionally biased region" description="Pro residues" evidence="7">
    <location>
        <begin position="37"/>
        <end position="55"/>
    </location>
</feature>
<evidence type="ECO:0000313" key="9">
    <source>
        <dbReference type="EMBL" id="TVU13815.1"/>
    </source>
</evidence>
<dbReference type="PANTHER" id="PTHR12428">
    <property type="entry name" value="OXA1"/>
    <property type="match status" value="1"/>
</dbReference>
<feature type="compositionally biased region" description="Basic and acidic residues" evidence="7">
    <location>
        <begin position="383"/>
        <end position="392"/>
    </location>
</feature>
<dbReference type="PANTHER" id="PTHR12428:SF68">
    <property type="match status" value="1"/>
</dbReference>
<keyword evidence="4 8" id="KW-1133">Transmembrane helix</keyword>
<feature type="transmembrane region" description="Helical" evidence="8">
    <location>
        <begin position="142"/>
        <end position="164"/>
    </location>
</feature>
<keyword evidence="3 8" id="KW-0812">Transmembrane</keyword>
<gene>
    <name evidence="9" type="ORF">EJB05_37244</name>
</gene>
<proteinExistence type="inferred from homology"/>
<dbReference type="OrthoDB" id="688288at2759"/>
<dbReference type="EMBL" id="RWGY01000031">
    <property type="protein sequence ID" value="TVU13815.1"/>
    <property type="molecule type" value="Genomic_DNA"/>
</dbReference>
<dbReference type="Proteomes" id="UP000324897">
    <property type="component" value="Unassembled WGS sequence"/>
</dbReference>
<dbReference type="GO" id="GO:0032977">
    <property type="term" value="F:membrane insertase activity"/>
    <property type="evidence" value="ECO:0007669"/>
    <property type="project" value="InterPro"/>
</dbReference>
<feature type="region of interest" description="Disordered" evidence="7">
    <location>
        <begin position="28"/>
        <end position="60"/>
    </location>
</feature>
<feature type="transmembrane region" description="Helical" evidence="8">
    <location>
        <begin position="247"/>
        <end position="268"/>
    </location>
</feature>
<evidence type="ECO:0000256" key="2">
    <source>
        <dbReference type="ARBA" id="ARBA00010583"/>
    </source>
</evidence>
<feature type="transmembrane region" description="Helical" evidence="8">
    <location>
        <begin position="289"/>
        <end position="314"/>
    </location>
</feature>
<evidence type="ECO:0000256" key="4">
    <source>
        <dbReference type="ARBA" id="ARBA00022989"/>
    </source>
</evidence>
<feature type="region of interest" description="Disordered" evidence="7">
    <location>
        <begin position="338"/>
        <end position="392"/>
    </location>
</feature>
<keyword evidence="10" id="KW-1185">Reference proteome</keyword>
<dbReference type="GO" id="GO:0032979">
    <property type="term" value="P:protein insertion into mitochondrial inner membrane from matrix"/>
    <property type="evidence" value="ECO:0007669"/>
    <property type="project" value="TreeGrafter"/>
</dbReference>
<evidence type="ECO:0000256" key="8">
    <source>
        <dbReference type="SAM" id="Phobius"/>
    </source>
</evidence>
<reference evidence="9 10" key="1">
    <citation type="journal article" date="2019" name="Sci. Rep.">
        <title>A high-quality genome of Eragrostis curvula grass provides insights into Poaceae evolution and supports new strategies to enhance forage quality.</title>
        <authorList>
            <person name="Carballo J."/>
            <person name="Santos B.A.C.M."/>
            <person name="Zappacosta D."/>
            <person name="Garbus I."/>
            <person name="Selva J.P."/>
            <person name="Gallo C.A."/>
            <person name="Diaz A."/>
            <person name="Albertini E."/>
            <person name="Caccamo M."/>
            <person name="Echenique V."/>
        </authorList>
    </citation>
    <scope>NUCLEOTIDE SEQUENCE [LARGE SCALE GENOMIC DNA]</scope>
    <source>
        <strain evidence="10">cv. Victoria</strain>
        <tissue evidence="9">Leaf</tissue>
    </source>
</reference>
<keyword evidence="5 8" id="KW-0472">Membrane</keyword>
<evidence type="ECO:0000256" key="7">
    <source>
        <dbReference type="SAM" id="MobiDB-lite"/>
    </source>
</evidence>
<comment type="subcellular location">
    <subcellularLocation>
        <location evidence="1">Membrane</location>
        <topology evidence="1">Multi-pass membrane protein</topology>
    </subcellularLocation>
</comment>
<feature type="transmembrane region" description="Helical" evidence="8">
    <location>
        <begin position="205"/>
        <end position="227"/>
    </location>
</feature>